<dbReference type="EMBL" id="JANPWB010000011">
    <property type="protein sequence ID" value="KAJ1121953.1"/>
    <property type="molecule type" value="Genomic_DNA"/>
</dbReference>
<dbReference type="Gene3D" id="6.10.140.140">
    <property type="match status" value="1"/>
</dbReference>
<dbReference type="Pfam" id="PF01352">
    <property type="entry name" value="KRAB"/>
    <property type="match status" value="1"/>
</dbReference>
<evidence type="ECO:0000313" key="3">
    <source>
        <dbReference type="EMBL" id="KAJ1121953.1"/>
    </source>
</evidence>
<name>A0AAV7P5R9_PLEWA</name>
<organism evidence="3 4">
    <name type="scientific">Pleurodeles waltl</name>
    <name type="common">Iberian ribbed newt</name>
    <dbReference type="NCBI Taxonomy" id="8319"/>
    <lineage>
        <taxon>Eukaryota</taxon>
        <taxon>Metazoa</taxon>
        <taxon>Chordata</taxon>
        <taxon>Craniata</taxon>
        <taxon>Vertebrata</taxon>
        <taxon>Euteleostomi</taxon>
        <taxon>Amphibia</taxon>
        <taxon>Batrachia</taxon>
        <taxon>Caudata</taxon>
        <taxon>Salamandroidea</taxon>
        <taxon>Salamandridae</taxon>
        <taxon>Pleurodelinae</taxon>
        <taxon>Pleurodeles</taxon>
    </lineage>
</organism>
<dbReference type="InterPro" id="IPR001909">
    <property type="entry name" value="KRAB"/>
</dbReference>
<reference evidence="3" key="1">
    <citation type="journal article" date="2022" name="bioRxiv">
        <title>Sequencing and chromosome-scale assembly of the giantPleurodeles waltlgenome.</title>
        <authorList>
            <person name="Brown T."/>
            <person name="Elewa A."/>
            <person name="Iarovenko S."/>
            <person name="Subramanian E."/>
            <person name="Araus A.J."/>
            <person name="Petzold A."/>
            <person name="Susuki M."/>
            <person name="Suzuki K.-i.T."/>
            <person name="Hayashi T."/>
            <person name="Toyoda A."/>
            <person name="Oliveira C."/>
            <person name="Osipova E."/>
            <person name="Leigh N.D."/>
            <person name="Simon A."/>
            <person name="Yun M.H."/>
        </authorList>
    </citation>
    <scope>NUCLEOTIDE SEQUENCE</scope>
    <source>
        <strain evidence="3">20211129_DDA</strain>
        <tissue evidence="3">Liver</tissue>
    </source>
</reference>
<sequence length="283" mass="31424">MAWPSAEKALAPVHDAAPFSFEEETKLLHEWQKELYKTVMNEIHLALISLGCKIHDALLQIDKEKEQHIPKTYISETNTSIDDSTSAIQPAVSPVILVRIKQEEDLCCDDQNGLDHLAPHNSPSRGVLDVLYTVKGDENQPSKGFTEMHSRRSTASLSTAVPAPMPICSLSPKLHTETQSQERHEGRSTGSGTTTRKQVGGNYVQCNNGVPFKSVTGKSEAKMLHYSKKATHIQSQVNTVFHLSMGLEGRKFNMTQTVNTSKKKPFEESVKYSVECGTEDYLV</sequence>
<comment type="caution">
    <text evidence="3">The sequence shown here is derived from an EMBL/GenBank/DDBJ whole genome shotgun (WGS) entry which is preliminary data.</text>
</comment>
<gene>
    <name evidence="3" type="ORF">NDU88_000461</name>
</gene>
<feature type="compositionally biased region" description="Basic and acidic residues" evidence="1">
    <location>
        <begin position="138"/>
        <end position="150"/>
    </location>
</feature>
<dbReference type="AlphaFoldDB" id="A0AAV7P5R9"/>
<dbReference type="Proteomes" id="UP001066276">
    <property type="component" value="Chromosome 7"/>
</dbReference>
<proteinExistence type="predicted"/>
<dbReference type="InterPro" id="IPR036051">
    <property type="entry name" value="KRAB_dom_sf"/>
</dbReference>
<keyword evidence="4" id="KW-1185">Reference proteome</keyword>
<dbReference type="SUPFAM" id="SSF109640">
    <property type="entry name" value="KRAB domain (Kruppel-associated box)"/>
    <property type="match status" value="1"/>
</dbReference>
<feature type="region of interest" description="Disordered" evidence="1">
    <location>
        <begin position="138"/>
        <end position="200"/>
    </location>
</feature>
<feature type="domain" description="KRAB" evidence="2">
    <location>
        <begin position="19"/>
        <end position="69"/>
    </location>
</feature>
<evidence type="ECO:0000259" key="2">
    <source>
        <dbReference type="SMART" id="SM00349"/>
    </source>
</evidence>
<evidence type="ECO:0000313" key="4">
    <source>
        <dbReference type="Proteomes" id="UP001066276"/>
    </source>
</evidence>
<dbReference type="SMART" id="SM00349">
    <property type="entry name" value="KRAB"/>
    <property type="match status" value="1"/>
</dbReference>
<dbReference type="GO" id="GO:0006355">
    <property type="term" value="P:regulation of DNA-templated transcription"/>
    <property type="evidence" value="ECO:0007669"/>
    <property type="project" value="InterPro"/>
</dbReference>
<evidence type="ECO:0000256" key="1">
    <source>
        <dbReference type="SAM" id="MobiDB-lite"/>
    </source>
</evidence>
<accession>A0AAV7P5R9</accession>
<protein>
    <recommendedName>
        <fullName evidence="2">KRAB domain-containing protein</fullName>
    </recommendedName>
</protein>
<feature type="compositionally biased region" description="Basic and acidic residues" evidence="1">
    <location>
        <begin position="174"/>
        <end position="187"/>
    </location>
</feature>